<comment type="caution">
    <text evidence="2">The sequence shown here is derived from an EMBL/GenBank/DDBJ whole genome shotgun (WGS) entry which is preliminary data.</text>
</comment>
<keyword evidence="3" id="KW-1185">Reference proteome</keyword>
<dbReference type="EMBL" id="MSIE01000012">
    <property type="protein sequence ID" value="OLF18003.1"/>
    <property type="molecule type" value="Genomic_DNA"/>
</dbReference>
<evidence type="ECO:0000313" key="2">
    <source>
        <dbReference type="EMBL" id="OLF18003.1"/>
    </source>
</evidence>
<organism evidence="2 3">
    <name type="scientific">Actinophytocola xanthii</name>
    <dbReference type="NCBI Taxonomy" id="1912961"/>
    <lineage>
        <taxon>Bacteria</taxon>
        <taxon>Bacillati</taxon>
        <taxon>Actinomycetota</taxon>
        <taxon>Actinomycetes</taxon>
        <taxon>Pseudonocardiales</taxon>
        <taxon>Pseudonocardiaceae</taxon>
    </lineage>
</organism>
<dbReference type="STRING" id="1912961.BU204_08490"/>
<feature type="compositionally biased region" description="Basic and acidic residues" evidence="1">
    <location>
        <begin position="324"/>
        <end position="333"/>
    </location>
</feature>
<feature type="compositionally biased region" description="Basic and acidic residues" evidence="1">
    <location>
        <begin position="233"/>
        <end position="243"/>
    </location>
</feature>
<evidence type="ECO:0000313" key="3">
    <source>
        <dbReference type="Proteomes" id="UP000185596"/>
    </source>
</evidence>
<feature type="region of interest" description="Disordered" evidence="1">
    <location>
        <begin position="186"/>
        <end position="591"/>
    </location>
</feature>
<accession>A0A1Q8CUH1</accession>
<evidence type="ECO:0000256" key="1">
    <source>
        <dbReference type="SAM" id="MobiDB-lite"/>
    </source>
</evidence>
<dbReference type="Proteomes" id="UP000185596">
    <property type="component" value="Unassembled WGS sequence"/>
</dbReference>
<name>A0A1Q8CUH1_9PSEU</name>
<protein>
    <submittedName>
        <fullName evidence="2">Uncharacterized protein</fullName>
    </submittedName>
</protein>
<feature type="compositionally biased region" description="Pro residues" evidence="1">
    <location>
        <begin position="192"/>
        <end position="202"/>
    </location>
</feature>
<reference evidence="2 3" key="1">
    <citation type="submission" date="2016-12" db="EMBL/GenBank/DDBJ databases">
        <title>The draft genome sequence of Actinophytocola sp. 11-183.</title>
        <authorList>
            <person name="Wang W."/>
            <person name="Yuan L."/>
        </authorList>
    </citation>
    <scope>NUCLEOTIDE SEQUENCE [LARGE SCALE GENOMIC DNA]</scope>
    <source>
        <strain evidence="2 3">11-183</strain>
    </source>
</reference>
<gene>
    <name evidence="2" type="ORF">BU204_08490</name>
</gene>
<dbReference type="AlphaFoldDB" id="A0A1Q8CUH1"/>
<feature type="compositionally biased region" description="Pro residues" evidence="1">
    <location>
        <begin position="555"/>
        <end position="581"/>
    </location>
</feature>
<feature type="non-terminal residue" evidence="2">
    <location>
        <position position="591"/>
    </location>
</feature>
<proteinExistence type="predicted"/>
<feature type="compositionally biased region" description="Basic and acidic residues" evidence="1">
    <location>
        <begin position="388"/>
        <end position="404"/>
    </location>
</feature>
<sequence>MPVVFDTSGMEQYDERTWFDPRTGDQVSLTYIGLVPDLPAALEDLPRLRQRLAVETAEVGALIEAHVVFVDQVPTLLQLLKVPIPNQETGQAFIAAFTVPKATCSVVLRIQCAEEEAIGVREAAVHAQVGPEGGVRPHPYAPEVVGRLPWHVADDARWDAQFPDHPLSRARAWAQRTMATARIDPGFARLPPFRPEPAPQPEPVGAATQTFPPFRPPHPETPRNGHTLTSERPAVDEEHRPDPSDSGQPEPPVTSSGAFEVVEPPSLVDSSGTFHLPDPDDLEPPAGRSAPEEPGPPRPVEDPLAGRPSGASRLFNEPTGPSRAAEEPRRSPGEHPGPGRPAEQPSGRFRPFGEPAGAGGGAPAPGADQPSGRNRPVAPPPGPNNEPGGRRRAADEPTGRRRAVDLPGPAHPTEDPAGRRGPIDQPTGQNPPVAEPTGRRRAGEPAPEEPTGRRRALEPAPEETTGRRRASGHPSGQRPADEPTGASASAEGPTPAPHPAAEQSPGSWTVPADPLTGRRLRAVRPGEEPAAPPLDEPGSFTDETPSVRRLRAVGPIPPLDVPPRPTPPALLDPADAPPPGPAGRRGGDSSP</sequence>
<feature type="compositionally biased region" description="Basic and acidic residues" evidence="1">
    <location>
        <begin position="412"/>
        <end position="422"/>
    </location>
</feature>
<feature type="compositionally biased region" description="Low complexity" evidence="1">
    <location>
        <begin position="364"/>
        <end position="376"/>
    </location>
</feature>